<evidence type="ECO:0000313" key="3">
    <source>
        <dbReference type="Proteomes" id="UP000008068"/>
    </source>
</evidence>
<dbReference type="OrthoDB" id="5854864at2759"/>
<feature type="transmembrane region" description="Helical" evidence="1">
    <location>
        <begin position="21"/>
        <end position="46"/>
    </location>
</feature>
<keyword evidence="1" id="KW-0472">Membrane</keyword>
<organism evidence="3">
    <name type="scientific">Caenorhabditis brenneri</name>
    <name type="common">Nematode worm</name>
    <dbReference type="NCBI Taxonomy" id="135651"/>
    <lineage>
        <taxon>Eukaryota</taxon>
        <taxon>Metazoa</taxon>
        <taxon>Ecdysozoa</taxon>
        <taxon>Nematoda</taxon>
        <taxon>Chromadorea</taxon>
        <taxon>Rhabditida</taxon>
        <taxon>Rhabditina</taxon>
        <taxon>Rhabditomorpha</taxon>
        <taxon>Rhabditoidea</taxon>
        <taxon>Rhabditidae</taxon>
        <taxon>Peloderinae</taxon>
        <taxon>Caenorhabditis</taxon>
    </lineage>
</organism>
<evidence type="ECO:0000313" key="2">
    <source>
        <dbReference type="EMBL" id="EGT46697.1"/>
    </source>
</evidence>
<dbReference type="EMBL" id="GL379818">
    <property type="protein sequence ID" value="EGT46697.1"/>
    <property type="molecule type" value="Genomic_DNA"/>
</dbReference>
<protein>
    <recommendedName>
        <fullName evidence="4">G-protein coupled receptors family 1 profile domain-containing protein</fullName>
    </recommendedName>
</protein>
<dbReference type="STRING" id="135651.G0MX91"/>
<dbReference type="OMA" id="ICQREEQ"/>
<accession>G0MX91</accession>
<proteinExistence type="predicted"/>
<keyword evidence="3" id="KW-1185">Reference proteome</keyword>
<sequence>MLMYLLSTFMVHHIERRSIAIVHTTVLAQTAPLAVFLSFLTIAKFYVLTSDQEFICTWTFQLLMTSLVAFTTPLFLIVGSSTKRKMVATLITCQWDERVGRGELYTAERTPVSMSNAVSMVPTRVELS</sequence>
<keyword evidence="1" id="KW-1133">Transmembrane helix</keyword>
<gene>
    <name evidence="2" type="ORF">CAEBREN_20276</name>
</gene>
<dbReference type="Proteomes" id="UP000008068">
    <property type="component" value="Unassembled WGS sequence"/>
</dbReference>
<dbReference type="InParanoid" id="G0MX91"/>
<feature type="transmembrane region" description="Helical" evidence="1">
    <location>
        <begin position="58"/>
        <end position="78"/>
    </location>
</feature>
<reference evidence="3" key="1">
    <citation type="submission" date="2011-07" db="EMBL/GenBank/DDBJ databases">
        <authorList>
            <consortium name="Caenorhabditis brenneri Sequencing and Analysis Consortium"/>
            <person name="Wilson R.K."/>
        </authorList>
    </citation>
    <scope>NUCLEOTIDE SEQUENCE [LARGE SCALE GENOMIC DNA]</scope>
    <source>
        <strain evidence="3">PB2801</strain>
    </source>
</reference>
<keyword evidence="1" id="KW-0812">Transmembrane</keyword>
<evidence type="ECO:0008006" key="4">
    <source>
        <dbReference type="Google" id="ProtNLM"/>
    </source>
</evidence>
<dbReference type="eggNOG" id="ENOG502TIXP">
    <property type="taxonomic scope" value="Eukaryota"/>
</dbReference>
<evidence type="ECO:0000256" key="1">
    <source>
        <dbReference type="SAM" id="Phobius"/>
    </source>
</evidence>
<dbReference type="HOGENOM" id="CLU_1961517_0_0_1"/>
<name>G0MX91_CAEBE</name>
<dbReference type="AlphaFoldDB" id="G0MX91"/>